<dbReference type="AlphaFoldDB" id="A0A544BQG8"/>
<name>A0A544BQG8_VIBCL</name>
<sequence length="276" mass="30855">MHYREEVVLNQNTEYELLVAQIHQGMLQFDGVENISVEHDVTITGKSGATHQIDVYWEFKLAGVIYRTCVECKNYNSAIKKSQVASFAETLRDIGNANGIIATTSSYQKGAKLLAQANNIRLVLVNNLLRTIHYKIQPIGTNFDNVAFNFNKESIKAALERNGLEKYEAVYTYSGEHPLKDCDGNNLQTINSIINSHTLSEGHNLVECSHLHLDIDDIGLVQLDSIEVDVSYQQRMPIEGLVEAPHTAKAVIEDIVDNNCHYLHINGEVSNEISNA</sequence>
<organism evidence="2 3">
    <name type="scientific">Vibrio cholerae</name>
    <dbReference type="NCBI Taxonomy" id="666"/>
    <lineage>
        <taxon>Bacteria</taxon>
        <taxon>Pseudomonadati</taxon>
        <taxon>Pseudomonadota</taxon>
        <taxon>Gammaproteobacteria</taxon>
        <taxon>Vibrionales</taxon>
        <taxon>Vibrionaceae</taxon>
        <taxon>Vibrio</taxon>
    </lineage>
</organism>
<dbReference type="Proteomes" id="UP000319979">
    <property type="component" value="Unassembled WGS sequence"/>
</dbReference>
<dbReference type="GO" id="GO:0009307">
    <property type="term" value="P:DNA restriction-modification system"/>
    <property type="evidence" value="ECO:0007669"/>
    <property type="project" value="InterPro"/>
</dbReference>
<keyword evidence="2" id="KW-0378">Hydrolase</keyword>
<keyword evidence="2" id="KW-0540">Nuclease</keyword>
<dbReference type="InterPro" id="IPR011856">
    <property type="entry name" value="tRNA_endonuc-like_dom_sf"/>
</dbReference>
<dbReference type="Gene3D" id="3.40.1350.10">
    <property type="match status" value="1"/>
</dbReference>
<dbReference type="InterPro" id="IPR011335">
    <property type="entry name" value="Restrct_endonuc-II-like"/>
</dbReference>
<dbReference type="GO" id="GO:0004519">
    <property type="term" value="F:endonuclease activity"/>
    <property type="evidence" value="ECO:0007669"/>
    <property type="project" value="UniProtKB-KW"/>
</dbReference>
<protein>
    <submittedName>
        <fullName evidence="2">Restriction endonuclease</fullName>
    </submittedName>
</protein>
<dbReference type="EMBL" id="VIOS01000136">
    <property type="protein sequence ID" value="TQP08605.1"/>
    <property type="molecule type" value="Genomic_DNA"/>
</dbReference>
<gene>
    <name evidence="2" type="ORF">FLM02_18650</name>
</gene>
<evidence type="ECO:0000259" key="1">
    <source>
        <dbReference type="Pfam" id="PF04471"/>
    </source>
</evidence>
<dbReference type="SUPFAM" id="SSF52980">
    <property type="entry name" value="Restriction endonuclease-like"/>
    <property type="match status" value="1"/>
</dbReference>
<comment type="caution">
    <text evidence="2">The sequence shown here is derived from an EMBL/GenBank/DDBJ whole genome shotgun (WGS) entry which is preliminary data.</text>
</comment>
<dbReference type="Pfam" id="PF04471">
    <property type="entry name" value="Mrr_cat"/>
    <property type="match status" value="1"/>
</dbReference>
<evidence type="ECO:0000313" key="2">
    <source>
        <dbReference type="EMBL" id="TQP08605.1"/>
    </source>
</evidence>
<evidence type="ECO:0000313" key="3">
    <source>
        <dbReference type="Proteomes" id="UP000319979"/>
    </source>
</evidence>
<reference evidence="2 3" key="1">
    <citation type="submission" date="2019-07" db="EMBL/GenBank/DDBJ databases">
        <title>Phenotypic and genotypic antimicrobial resistance traits of Vibrio cholerae non-O1/non-O139 isolated from a large Austrian lake frequently associated with cases of infection.</title>
        <authorList>
            <person name="Lepuschitz S."/>
            <person name="Baron S."/>
            <person name="Larvor E."/>
            <person name="Granier S."/>
            <person name="Pretzer C."/>
            <person name="Mach R.L."/>
            <person name="Farnleitner A.H."/>
            <person name="Ruppitsch W."/>
            <person name="Pleininger S."/>
            <person name="Indra A."/>
            <person name="Kirschner A.K.T."/>
        </authorList>
    </citation>
    <scope>NUCLEOTIDE SEQUENCE [LARGE SCALE GENOMIC DNA]</scope>
    <source>
        <strain evidence="2 3">A12JL36W90</strain>
    </source>
</reference>
<keyword evidence="2" id="KW-0255">Endonuclease</keyword>
<feature type="domain" description="Restriction endonuclease type IV Mrr" evidence="1">
    <location>
        <begin position="26"/>
        <end position="130"/>
    </location>
</feature>
<proteinExistence type="predicted"/>
<accession>A0A544BQG8</accession>
<dbReference type="InterPro" id="IPR007560">
    <property type="entry name" value="Restrct_endonuc_IV_Mrr"/>
</dbReference>
<dbReference type="GO" id="GO:0003677">
    <property type="term" value="F:DNA binding"/>
    <property type="evidence" value="ECO:0007669"/>
    <property type="project" value="InterPro"/>
</dbReference>